<keyword evidence="2" id="KW-1185">Reference proteome</keyword>
<evidence type="ECO:0000313" key="1">
    <source>
        <dbReference type="EMBL" id="KAI3712139.1"/>
    </source>
</evidence>
<dbReference type="EMBL" id="CM042041">
    <property type="protein sequence ID" value="KAI3712139.1"/>
    <property type="molecule type" value="Genomic_DNA"/>
</dbReference>
<gene>
    <name evidence="1" type="ORF">L1987_70688</name>
</gene>
<proteinExistence type="predicted"/>
<reference evidence="1 2" key="2">
    <citation type="journal article" date="2022" name="Mol. Ecol. Resour.">
        <title>The genomes of chicory, endive, great burdock and yacon provide insights into Asteraceae paleo-polyploidization history and plant inulin production.</title>
        <authorList>
            <person name="Fan W."/>
            <person name="Wang S."/>
            <person name="Wang H."/>
            <person name="Wang A."/>
            <person name="Jiang F."/>
            <person name="Liu H."/>
            <person name="Zhao H."/>
            <person name="Xu D."/>
            <person name="Zhang Y."/>
        </authorList>
    </citation>
    <scope>NUCLEOTIDE SEQUENCE [LARGE SCALE GENOMIC DNA]</scope>
    <source>
        <strain evidence="2">cv. Yunnan</strain>
        <tissue evidence="1">Leaves</tissue>
    </source>
</reference>
<name>A0ACB9API7_9ASTR</name>
<protein>
    <submittedName>
        <fullName evidence="1">Uncharacterized protein</fullName>
    </submittedName>
</protein>
<comment type="caution">
    <text evidence="1">The sequence shown here is derived from an EMBL/GenBank/DDBJ whole genome shotgun (WGS) entry which is preliminary data.</text>
</comment>
<reference evidence="2" key="1">
    <citation type="journal article" date="2022" name="Mol. Ecol. Resour.">
        <title>The genomes of chicory, endive, great burdock and yacon provide insights into Asteraceae palaeo-polyploidization history and plant inulin production.</title>
        <authorList>
            <person name="Fan W."/>
            <person name="Wang S."/>
            <person name="Wang H."/>
            <person name="Wang A."/>
            <person name="Jiang F."/>
            <person name="Liu H."/>
            <person name="Zhao H."/>
            <person name="Xu D."/>
            <person name="Zhang Y."/>
        </authorList>
    </citation>
    <scope>NUCLEOTIDE SEQUENCE [LARGE SCALE GENOMIC DNA]</scope>
    <source>
        <strain evidence="2">cv. Yunnan</strain>
    </source>
</reference>
<evidence type="ECO:0000313" key="2">
    <source>
        <dbReference type="Proteomes" id="UP001056120"/>
    </source>
</evidence>
<dbReference type="Proteomes" id="UP001056120">
    <property type="component" value="Linkage Group LG24"/>
</dbReference>
<sequence>MNLTTYWRMENSDHHMIGRPEEMSIEKKKRLVAWTWGGVPQDVQGSKSAAHVCESTHAELVALGSPGGPHLWTDFTRDDSILLGPNSSALPGSQLYGSETCPRDFISPPLDHLVVHSPMEVSGDSSNGEISGHRVEQNPGDFGNGDNYASRETKDTIRVGVGIGIQLDGFEDQVRSLIECEGVQIVSQ</sequence>
<organism evidence="1 2">
    <name type="scientific">Smallanthus sonchifolius</name>
    <dbReference type="NCBI Taxonomy" id="185202"/>
    <lineage>
        <taxon>Eukaryota</taxon>
        <taxon>Viridiplantae</taxon>
        <taxon>Streptophyta</taxon>
        <taxon>Embryophyta</taxon>
        <taxon>Tracheophyta</taxon>
        <taxon>Spermatophyta</taxon>
        <taxon>Magnoliopsida</taxon>
        <taxon>eudicotyledons</taxon>
        <taxon>Gunneridae</taxon>
        <taxon>Pentapetalae</taxon>
        <taxon>asterids</taxon>
        <taxon>campanulids</taxon>
        <taxon>Asterales</taxon>
        <taxon>Asteraceae</taxon>
        <taxon>Asteroideae</taxon>
        <taxon>Heliantheae alliance</taxon>
        <taxon>Millerieae</taxon>
        <taxon>Smallanthus</taxon>
    </lineage>
</organism>
<accession>A0ACB9API7</accession>